<keyword evidence="8" id="KW-0133">Cell shape</keyword>
<dbReference type="eggNOG" id="COG0768">
    <property type="taxonomic scope" value="Bacteria"/>
</dbReference>
<dbReference type="GO" id="GO:0071555">
    <property type="term" value="P:cell wall organization"/>
    <property type="evidence" value="ECO:0007669"/>
    <property type="project" value="UniProtKB-KW"/>
</dbReference>
<keyword evidence="11 15" id="KW-0472">Membrane</keyword>
<dbReference type="Gene3D" id="1.10.10.1230">
    <property type="entry name" value="Penicillin-binding protein, N-terminal non-catalytic domain, head sub-domain"/>
    <property type="match status" value="1"/>
</dbReference>
<dbReference type="PANTHER" id="PTHR30627">
    <property type="entry name" value="PEPTIDOGLYCAN D,D-TRANSPEPTIDASE"/>
    <property type="match status" value="1"/>
</dbReference>
<dbReference type="UniPathway" id="UPA00219"/>
<evidence type="ECO:0000256" key="2">
    <source>
        <dbReference type="ARBA" id="ARBA00004236"/>
    </source>
</evidence>
<dbReference type="EC" id="3.4.16.4" evidence="5"/>
<evidence type="ECO:0000256" key="5">
    <source>
        <dbReference type="ARBA" id="ARBA00012448"/>
    </source>
</evidence>
<evidence type="ECO:0000256" key="13">
    <source>
        <dbReference type="ARBA" id="ARBA00034000"/>
    </source>
</evidence>
<dbReference type="SUPFAM" id="SSF56601">
    <property type="entry name" value="beta-lactamase/transpeptidase-like"/>
    <property type="match status" value="1"/>
</dbReference>
<dbReference type="InterPro" id="IPR001460">
    <property type="entry name" value="PCN-bd_Tpept"/>
</dbReference>
<comment type="similarity">
    <text evidence="4">Belongs to the transpeptidase family.</text>
</comment>
<dbReference type="AlphaFoldDB" id="I0JP09"/>
<dbReference type="GO" id="GO:0005886">
    <property type="term" value="C:plasma membrane"/>
    <property type="evidence" value="ECO:0007669"/>
    <property type="project" value="UniProtKB-SubCell"/>
</dbReference>
<dbReference type="InterPro" id="IPR036138">
    <property type="entry name" value="PBP_dimer_sf"/>
</dbReference>
<dbReference type="GO" id="GO:0009252">
    <property type="term" value="P:peptidoglycan biosynthetic process"/>
    <property type="evidence" value="ECO:0007669"/>
    <property type="project" value="UniProtKB-UniPathway"/>
</dbReference>
<dbReference type="PATRIC" id="fig|866895.3.peg.2553"/>
<dbReference type="GO" id="GO:0071972">
    <property type="term" value="F:peptidoglycan L,D-transpeptidase activity"/>
    <property type="evidence" value="ECO:0007669"/>
    <property type="project" value="TreeGrafter"/>
</dbReference>
<keyword evidence="10 15" id="KW-1133">Transmembrane helix</keyword>
<dbReference type="Pfam" id="PF03717">
    <property type="entry name" value="PBP_dimer"/>
    <property type="match status" value="1"/>
</dbReference>
<dbReference type="Gene3D" id="3.90.1310.10">
    <property type="entry name" value="Penicillin-binding protein 2a (Domain 2)"/>
    <property type="match status" value="1"/>
</dbReference>
<dbReference type="InterPro" id="IPR012338">
    <property type="entry name" value="Beta-lactam/transpept-like"/>
</dbReference>
<feature type="transmembrane region" description="Helical" evidence="15">
    <location>
        <begin position="21"/>
        <end position="42"/>
    </location>
</feature>
<keyword evidence="12" id="KW-0961">Cell wall biogenesis/degradation</keyword>
<dbReference type="GO" id="GO:0008360">
    <property type="term" value="P:regulation of cell shape"/>
    <property type="evidence" value="ECO:0007669"/>
    <property type="project" value="UniProtKB-KW"/>
</dbReference>
<dbReference type="InterPro" id="IPR050515">
    <property type="entry name" value="Beta-lactam/transpept"/>
</dbReference>
<feature type="region of interest" description="Disordered" evidence="14">
    <location>
        <begin position="693"/>
        <end position="715"/>
    </location>
</feature>
<evidence type="ECO:0000256" key="10">
    <source>
        <dbReference type="ARBA" id="ARBA00022989"/>
    </source>
</evidence>
<dbReference type="Pfam" id="PF00905">
    <property type="entry name" value="Transpeptidase"/>
    <property type="match status" value="1"/>
</dbReference>
<evidence type="ECO:0000259" key="16">
    <source>
        <dbReference type="Pfam" id="PF00905"/>
    </source>
</evidence>
<evidence type="ECO:0000256" key="12">
    <source>
        <dbReference type="ARBA" id="ARBA00023316"/>
    </source>
</evidence>
<dbReference type="PANTHER" id="PTHR30627:SF2">
    <property type="entry name" value="PEPTIDOGLYCAN D,D-TRANSPEPTIDASE MRDA"/>
    <property type="match status" value="1"/>
</dbReference>
<proteinExistence type="inferred from homology"/>
<dbReference type="KEGG" id="hhd:HBHAL_3533"/>
<gene>
    <name evidence="18" type="primary">pbpA</name>
    <name evidence="18" type="ordered locus">HBHAL_3533</name>
</gene>
<comment type="subcellular location">
    <subcellularLocation>
        <location evidence="2">Cell membrane</location>
    </subcellularLocation>
    <subcellularLocation>
        <location evidence="1">Membrane</location>
        <topology evidence="1">Single-pass membrane protein</topology>
    </subcellularLocation>
</comment>
<dbReference type="HOGENOM" id="CLU_009289_7_0_9"/>
<evidence type="ECO:0000256" key="4">
    <source>
        <dbReference type="ARBA" id="ARBA00007171"/>
    </source>
</evidence>
<feature type="domain" description="Penicillin-binding protein dimerisation" evidence="17">
    <location>
        <begin position="61"/>
        <end position="296"/>
    </location>
</feature>
<name>I0JP09_HALH3</name>
<evidence type="ECO:0000313" key="19">
    <source>
        <dbReference type="Proteomes" id="UP000007397"/>
    </source>
</evidence>
<organism evidence="18 19">
    <name type="scientific">Halobacillus halophilus (strain ATCC 35676 / DSM 2266 / JCM 20832 / KCTC 3685 / LMG 17431 / NBRC 102448 / NCIMB 2269)</name>
    <name type="common">Sporosarcina halophila</name>
    <dbReference type="NCBI Taxonomy" id="866895"/>
    <lineage>
        <taxon>Bacteria</taxon>
        <taxon>Bacillati</taxon>
        <taxon>Bacillota</taxon>
        <taxon>Bacilli</taxon>
        <taxon>Bacillales</taxon>
        <taxon>Bacillaceae</taxon>
        <taxon>Halobacillus</taxon>
    </lineage>
</organism>
<evidence type="ECO:0000313" key="18">
    <source>
        <dbReference type="EMBL" id="CCG45879.1"/>
    </source>
</evidence>
<dbReference type="GO" id="GO:0008658">
    <property type="term" value="F:penicillin binding"/>
    <property type="evidence" value="ECO:0007669"/>
    <property type="project" value="InterPro"/>
</dbReference>
<dbReference type="STRING" id="866895.HBHAL_3533"/>
<keyword evidence="6" id="KW-1003">Cell membrane</keyword>
<evidence type="ECO:0000256" key="15">
    <source>
        <dbReference type="SAM" id="Phobius"/>
    </source>
</evidence>
<dbReference type="EMBL" id="HE717023">
    <property type="protein sequence ID" value="CCG45879.1"/>
    <property type="molecule type" value="Genomic_DNA"/>
</dbReference>
<dbReference type="SUPFAM" id="SSF56519">
    <property type="entry name" value="Penicillin binding protein dimerisation domain"/>
    <property type="match status" value="1"/>
</dbReference>
<comment type="catalytic activity">
    <reaction evidence="13">
        <text>Preferential cleavage: (Ac)2-L-Lys-D-Ala-|-D-Ala. Also transpeptidation of peptidyl-alanyl moieties that are N-acyl substituents of D-alanine.</text>
        <dbReference type="EC" id="3.4.16.4"/>
    </reaction>
</comment>
<sequence>MVGDMKRGKKKTHLPFRLNMVFFIVFLLFGAIILQLGVVQILNGEEAQDEIDRTENTTTNIPVPRGEMYDRYGRVVVNNEPLYSITYTPPKGVKQLDRLELAERLAQYINMEFEDKLSTRDLKEYFFLKNREEVVERIKDEDTKDMDNGEVYQLQLDSIKETEVTSYDNQTKEVIAIKKELDKAYALSPHIIKNSNISYEEYSSVAEHLGSLPGINVTSDWEREYPYGNTFRNYAGNITSREQGIPRDNLDYFMSLDYSRNDRVGTSGLEQQYEQVLKGTKEKVQYEIDKNNDVVNSNVIREGERGKDLVLTLDVELQEKVDQILREELESAIQEAPNENKHLENSVAVVSNPKTGEILAISGQKYNRNLEEGEERFSDTSHQAVYNAYMSGSTVKGATILTGLHEGAIDPGQTVNDRAIKISSDREKSSYTSNIGVVDDIAAIQQSSNVYMYFLAMYLGKEFDYQYGRPISLQNDTFQTFLYNFNQFGLGVETGLDFPYEETGFEGDNPADGNILDFAIGQYSTYTAMQLNQYVSTIANGGSRLKMKLVKEIHDPSTSSEGLGPIYKDYSPEIINQLEMDADYIDRVQEGFRQVFQTNEGTASSVFSDPPYAKYNMAGKTGTAEASKSIPVNGGETYRSNLLNKTLIGYAPHDDPEIAFSVVTPYLGNDTPTTGISNKIGARIGKAYFDLKEEREKEGVGTQSPQENAEETQEE</sequence>
<comment type="pathway">
    <text evidence="3">Cell wall biogenesis; peptidoglycan biosynthesis.</text>
</comment>
<protein>
    <recommendedName>
        <fullName evidence="5">serine-type D-Ala-D-Ala carboxypeptidase</fullName>
        <ecNumber evidence="5">3.4.16.4</ecNumber>
    </recommendedName>
</protein>
<keyword evidence="19" id="KW-1185">Reference proteome</keyword>
<feature type="domain" description="Penicillin-binding protein transpeptidase" evidence="16">
    <location>
        <begin position="347"/>
        <end position="665"/>
    </location>
</feature>
<evidence type="ECO:0000256" key="3">
    <source>
        <dbReference type="ARBA" id="ARBA00004752"/>
    </source>
</evidence>
<dbReference type="RefSeq" id="WP_014643768.1">
    <property type="nucleotide sequence ID" value="NC_017668.1"/>
</dbReference>
<evidence type="ECO:0000256" key="1">
    <source>
        <dbReference type="ARBA" id="ARBA00004167"/>
    </source>
</evidence>
<evidence type="ECO:0000256" key="8">
    <source>
        <dbReference type="ARBA" id="ARBA00022960"/>
    </source>
</evidence>
<dbReference type="Proteomes" id="UP000007397">
    <property type="component" value="Chromosome"/>
</dbReference>
<keyword evidence="9" id="KW-0573">Peptidoglycan synthesis</keyword>
<reference evidence="18 19" key="1">
    <citation type="journal article" date="2013" name="Environ. Microbiol.">
        <title>Chloride and organic osmolytes: a hybrid strategy to cope with elevated salinities by the moderately halophilic, chloride-dependent bacterium Halobacillus halophilus.</title>
        <authorList>
            <person name="Saum S.H."/>
            <person name="Pfeiffer F."/>
            <person name="Palm P."/>
            <person name="Rampp M."/>
            <person name="Schuster S.C."/>
            <person name="Muller V."/>
            <person name="Oesterhelt D."/>
        </authorList>
    </citation>
    <scope>NUCLEOTIDE SEQUENCE [LARGE SCALE GENOMIC DNA]</scope>
    <source>
        <strain evidence="19">ATCC 35676 / DSM 2266 / JCM 20832 / KCTC 3685 / LMG 17431 / NBRC 102448 / NCIMB 2269</strain>
    </source>
</reference>
<dbReference type="InterPro" id="IPR005311">
    <property type="entry name" value="PBP_dimer"/>
</dbReference>
<evidence type="ECO:0000256" key="9">
    <source>
        <dbReference type="ARBA" id="ARBA00022984"/>
    </source>
</evidence>
<keyword evidence="7 15" id="KW-0812">Transmembrane</keyword>
<dbReference type="Gene3D" id="3.40.710.10">
    <property type="entry name" value="DD-peptidase/beta-lactamase superfamily"/>
    <property type="match status" value="1"/>
</dbReference>
<evidence type="ECO:0000256" key="7">
    <source>
        <dbReference type="ARBA" id="ARBA00022692"/>
    </source>
</evidence>
<evidence type="ECO:0000256" key="14">
    <source>
        <dbReference type="SAM" id="MobiDB-lite"/>
    </source>
</evidence>
<evidence type="ECO:0000259" key="17">
    <source>
        <dbReference type="Pfam" id="PF03717"/>
    </source>
</evidence>
<evidence type="ECO:0000256" key="11">
    <source>
        <dbReference type="ARBA" id="ARBA00023136"/>
    </source>
</evidence>
<evidence type="ECO:0000256" key="6">
    <source>
        <dbReference type="ARBA" id="ARBA00022475"/>
    </source>
</evidence>
<dbReference type="GO" id="GO:0009002">
    <property type="term" value="F:serine-type D-Ala-D-Ala carboxypeptidase activity"/>
    <property type="evidence" value="ECO:0007669"/>
    <property type="project" value="UniProtKB-EC"/>
</dbReference>
<accession>I0JP09</accession>